<feature type="region of interest" description="Disordered" evidence="1">
    <location>
        <begin position="40"/>
        <end position="117"/>
    </location>
</feature>
<proteinExistence type="predicted"/>
<feature type="compositionally biased region" description="Basic and acidic residues" evidence="1">
    <location>
        <begin position="98"/>
        <end position="107"/>
    </location>
</feature>
<comment type="caution">
    <text evidence="2">The sequence shown here is derived from an EMBL/GenBank/DDBJ whole genome shotgun (WGS) entry which is preliminary data.</text>
</comment>
<organism evidence="2 3">
    <name type="scientific">Taenia crassiceps</name>
    <dbReference type="NCBI Taxonomy" id="6207"/>
    <lineage>
        <taxon>Eukaryota</taxon>
        <taxon>Metazoa</taxon>
        <taxon>Spiralia</taxon>
        <taxon>Lophotrochozoa</taxon>
        <taxon>Platyhelminthes</taxon>
        <taxon>Cestoda</taxon>
        <taxon>Eucestoda</taxon>
        <taxon>Cyclophyllidea</taxon>
        <taxon>Taeniidae</taxon>
        <taxon>Taenia</taxon>
    </lineage>
</organism>
<evidence type="ECO:0000256" key="1">
    <source>
        <dbReference type="SAM" id="MobiDB-lite"/>
    </source>
</evidence>
<protein>
    <submittedName>
        <fullName evidence="2">Uncharacterized protein</fullName>
    </submittedName>
</protein>
<dbReference type="Proteomes" id="UP001651158">
    <property type="component" value="Unassembled WGS sequence"/>
</dbReference>
<keyword evidence="3" id="KW-1185">Reference proteome</keyword>
<name>A0ABR4QLF3_9CEST</name>
<sequence>MPKAQSVGLVDPAVIEMPPIRRLPRFAVSPCVNKRCKKMGRRVYSQPDFQKEVETKVSTENLRSMADTPPKNETPTKGTSTQALDAVQRCQGGSPRPKQVEDNERGGRSASPPQDMLSIIRCPSPPPLQKTFHAPKSNQTCSVSTARTFNPERIDALIATLAEKLTNLRARSETIAYNVDYTSRLLREIRALDSAG</sequence>
<dbReference type="EMBL" id="JAKROA010000002">
    <property type="protein sequence ID" value="KAL5110472.1"/>
    <property type="molecule type" value="Genomic_DNA"/>
</dbReference>
<gene>
    <name evidence="2" type="ORF">TcWFU_005961</name>
</gene>
<accession>A0ABR4QLF3</accession>
<evidence type="ECO:0000313" key="2">
    <source>
        <dbReference type="EMBL" id="KAL5110472.1"/>
    </source>
</evidence>
<evidence type="ECO:0000313" key="3">
    <source>
        <dbReference type="Proteomes" id="UP001651158"/>
    </source>
</evidence>
<reference evidence="2 3" key="1">
    <citation type="journal article" date="2022" name="Front. Cell. Infect. Microbiol.">
        <title>The Genomes of Two Strains of Taenia crassiceps the Animal Model for the Study of Human Cysticercosis.</title>
        <authorList>
            <person name="Bobes R.J."/>
            <person name="Estrada K."/>
            <person name="Rios-Valencia D.G."/>
            <person name="Calderon-Gallegos A."/>
            <person name="de la Torre P."/>
            <person name="Carrero J.C."/>
            <person name="Sanchez-Flores A."/>
            <person name="Laclette J.P."/>
        </authorList>
    </citation>
    <scope>NUCLEOTIDE SEQUENCE [LARGE SCALE GENOMIC DNA]</scope>
    <source>
        <strain evidence="2">WFUcys</strain>
    </source>
</reference>
<feature type="compositionally biased region" description="Polar residues" evidence="1">
    <location>
        <begin position="71"/>
        <end position="83"/>
    </location>
</feature>